<proteinExistence type="predicted"/>
<accession>A0ABT1G3M7</accession>
<reference evidence="1" key="1">
    <citation type="submission" date="2022-05" db="EMBL/GenBank/DDBJ databases">
        <title>Corynebacterium sp. TA-R-1 sp. nov., isolated from human feces.</title>
        <authorList>
            <person name="Shamsuzzaman M."/>
            <person name="Dahal R.H."/>
        </authorList>
    </citation>
    <scope>NUCLEOTIDE SEQUENCE</scope>
    <source>
        <strain evidence="1">TA-R-1</strain>
    </source>
</reference>
<dbReference type="Proteomes" id="UP001204000">
    <property type="component" value="Unassembled WGS sequence"/>
</dbReference>
<gene>
    <name evidence="1" type="ORF">M5J20_10415</name>
</gene>
<name>A0ABT1G3M7_9CORY</name>
<evidence type="ECO:0000313" key="1">
    <source>
        <dbReference type="EMBL" id="MCP1388586.1"/>
    </source>
</evidence>
<protein>
    <submittedName>
        <fullName evidence="1">YbjN domain-containing protein</fullName>
    </submittedName>
</protein>
<comment type="caution">
    <text evidence="1">The sequence shown here is derived from an EMBL/GenBank/DDBJ whole genome shotgun (WGS) entry which is preliminary data.</text>
</comment>
<keyword evidence="2" id="KW-1185">Reference proteome</keyword>
<dbReference type="Pfam" id="PF10722">
    <property type="entry name" value="YbjN"/>
    <property type="match status" value="1"/>
</dbReference>
<dbReference type="EMBL" id="JAMFTQ010000019">
    <property type="protein sequence ID" value="MCP1388586.1"/>
    <property type="molecule type" value="Genomic_DNA"/>
</dbReference>
<evidence type="ECO:0000313" key="2">
    <source>
        <dbReference type="Proteomes" id="UP001204000"/>
    </source>
</evidence>
<sequence length="149" mass="16487">MTESPTTLTPITQERIEAQLDGFGLKHFRGEDGTTTTAFPGLVCFFQITDAGFKISTRWLATARTQDEVQALRIAANDINRSVPLVRTHPITREDGTAVALIEAPFFTTLGASDEQLKKMLEFYFSAIHHVAAQLTERVPNIVDPQPEA</sequence>
<organism evidence="1 2">
    <name type="scientific">Corynebacterium stercoris</name>
    <dbReference type="NCBI Taxonomy" id="2943490"/>
    <lineage>
        <taxon>Bacteria</taxon>
        <taxon>Bacillati</taxon>
        <taxon>Actinomycetota</taxon>
        <taxon>Actinomycetes</taxon>
        <taxon>Mycobacteriales</taxon>
        <taxon>Corynebacteriaceae</taxon>
        <taxon>Corynebacterium</taxon>
    </lineage>
</organism>
<dbReference type="InterPro" id="IPR019660">
    <property type="entry name" value="Put_sensory_transdc_reg_YbjN"/>
</dbReference>
<dbReference type="RefSeq" id="WP_253579330.1">
    <property type="nucleotide sequence ID" value="NZ_JAMFTQ010000019.1"/>
</dbReference>